<gene>
    <name evidence="4" type="primary">LOC114435429</name>
</gene>
<dbReference type="InterPro" id="IPR001304">
    <property type="entry name" value="C-type_lectin-like"/>
</dbReference>
<keyword evidence="1" id="KW-1015">Disulfide bond</keyword>
<keyword evidence="3" id="KW-1185">Reference proteome</keyword>
<dbReference type="RefSeq" id="XP_028260901.1">
    <property type="nucleotide sequence ID" value="XM_028405100.1"/>
</dbReference>
<dbReference type="Pfam" id="PF00059">
    <property type="entry name" value="Lectin_C"/>
    <property type="match status" value="1"/>
</dbReference>
<dbReference type="GeneID" id="114435429"/>
<dbReference type="InterPro" id="IPR016187">
    <property type="entry name" value="CTDL_fold"/>
</dbReference>
<dbReference type="PANTHER" id="PTHR45784:SF3">
    <property type="entry name" value="C-TYPE LECTIN DOMAIN FAMILY 4 MEMBER K-LIKE-RELATED"/>
    <property type="match status" value="1"/>
</dbReference>
<accession>A0A6P7I899</accession>
<organism evidence="3 4">
    <name type="scientific">Parambassis ranga</name>
    <name type="common">Indian glassy fish</name>
    <dbReference type="NCBI Taxonomy" id="210632"/>
    <lineage>
        <taxon>Eukaryota</taxon>
        <taxon>Metazoa</taxon>
        <taxon>Chordata</taxon>
        <taxon>Craniata</taxon>
        <taxon>Vertebrata</taxon>
        <taxon>Euteleostomi</taxon>
        <taxon>Actinopterygii</taxon>
        <taxon>Neopterygii</taxon>
        <taxon>Teleostei</taxon>
        <taxon>Neoteleostei</taxon>
        <taxon>Acanthomorphata</taxon>
        <taxon>Ovalentaria</taxon>
        <taxon>Ambassidae</taxon>
        <taxon>Parambassis</taxon>
    </lineage>
</organism>
<protein>
    <submittedName>
        <fullName evidence="4">Lectin</fullName>
    </submittedName>
</protein>
<evidence type="ECO:0000313" key="4">
    <source>
        <dbReference type="RefSeq" id="XP_028260901.1"/>
    </source>
</evidence>
<dbReference type="PANTHER" id="PTHR45784">
    <property type="entry name" value="C-TYPE LECTIN DOMAIN FAMILY 20 MEMBER A-RELATED"/>
    <property type="match status" value="1"/>
</dbReference>
<dbReference type="InterPro" id="IPR016186">
    <property type="entry name" value="C-type_lectin-like/link_sf"/>
</dbReference>
<dbReference type="OrthoDB" id="6369810at2759"/>
<dbReference type="AlphaFoldDB" id="A0A6P7I899"/>
<proteinExistence type="predicted"/>
<dbReference type="InterPro" id="IPR018378">
    <property type="entry name" value="C-type_lectin_CS"/>
</dbReference>
<evidence type="ECO:0000259" key="2">
    <source>
        <dbReference type="PROSITE" id="PS50041"/>
    </source>
</evidence>
<sequence>MILEDETKSSQYKLVTLALTWQDAQYYCRLYYTDLVSVMSLSANEELMMILKANDVSAAWIGLYRESWKWADGSSIPFTLWSPQQPNNDNGSQACVYMQGGSWNDWNCDTKFNFLCEEIIEETSSESTFSLTSGQKTVVKVMLLTNADLADKSVRQRVLRQVRVNKKRRFKAGLFLLL</sequence>
<evidence type="ECO:0000256" key="1">
    <source>
        <dbReference type="ARBA" id="ARBA00023157"/>
    </source>
</evidence>
<dbReference type="Gene3D" id="3.10.100.10">
    <property type="entry name" value="Mannose-Binding Protein A, subunit A"/>
    <property type="match status" value="1"/>
</dbReference>
<reference evidence="4" key="1">
    <citation type="submission" date="2025-08" db="UniProtKB">
        <authorList>
            <consortium name="RefSeq"/>
        </authorList>
    </citation>
    <scope>IDENTIFICATION</scope>
</reference>
<dbReference type="InParanoid" id="A0A6P7I899"/>
<name>A0A6P7I899_9TELE</name>
<dbReference type="PROSITE" id="PS00615">
    <property type="entry name" value="C_TYPE_LECTIN_1"/>
    <property type="match status" value="1"/>
</dbReference>
<dbReference type="SUPFAM" id="SSF56436">
    <property type="entry name" value="C-type lectin-like"/>
    <property type="match status" value="1"/>
</dbReference>
<dbReference type="PROSITE" id="PS50041">
    <property type="entry name" value="C_TYPE_LECTIN_2"/>
    <property type="match status" value="1"/>
</dbReference>
<dbReference type="CDD" id="cd00037">
    <property type="entry name" value="CLECT"/>
    <property type="match status" value="1"/>
</dbReference>
<evidence type="ECO:0000313" key="3">
    <source>
        <dbReference type="Proteomes" id="UP000515145"/>
    </source>
</evidence>
<dbReference type="SMART" id="SM00034">
    <property type="entry name" value="CLECT"/>
    <property type="match status" value="1"/>
</dbReference>
<feature type="domain" description="C-type lectin" evidence="2">
    <location>
        <begin position="7"/>
        <end position="117"/>
    </location>
</feature>
<dbReference type="Proteomes" id="UP000515145">
    <property type="component" value="Chromosome 5"/>
</dbReference>